<dbReference type="PANTHER" id="PTHR31793">
    <property type="entry name" value="4-HYDROXYBENZOYL-COA THIOESTERASE FAMILY MEMBER"/>
    <property type="match status" value="1"/>
</dbReference>
<dbReference type="Proteomes" id="UP000623419">
    <property type="component" value="Unassembled WGS sequence"/>
</dbReference>
<gene>
    <name evidence="1" type="ORF">GCM10011521_06530</name>
</gene>
<reference evidence="2" key="1">
    <citation type="journal article" date="2019" name="Int. J. Syst. Evol. Microbiol.">
        <title>The Global Catalogue of Microorganisms (GCM) 10K type strain sequencing project: providing services to taxonomists for standard genome sequencing and annotation.</title>
        <authorList>
            <consortium name="The Broad Institute Genomics Platform"/>
            <consortium name="The Broad Institute Genome Sequencing Center for Infectious Disease"/>
            <person name="Wu L."/>
            <person name="Ma J."/>
        </authorList>
    </citation>
    <scope>NUCLEOTIDE SEQUENCE [LARGE SCALE GENOMIC DNA]</scope>
    <source>
        <strain evidence="2">CGMCC 1.15905</strain>
    </source>
</reference>
<sequence>MNPVVYGVALEVRWRDLDAFNHVNNASYLGYIEEARVRWFKSLSSDWAGESAAPIMAAVQLNYRRPVNWPETVRVELFAERIGTKSLTLGHRISSASEDGVLYCDGHTVLVWVDRSGQSVPLPDAVLAACAG</sequence>
<dbReference type="CDD" id="cd00586">
    <property type="entry name" value="4HBT"/>
    <property type="match status" value="1"/>
</dbReference>
<dbReference type="EMBL" id="BMKC01000001">
    <property type="protein sequence ID" value="GGA71078.1"/>
    <property type="molecule type" value="Genomic_DNA"/>
</dbReference>
<keyword evidence="2" id="KW-1185">Reference proteome</keyword>
<dbReference type="RefSeq" id="WP_188661274.1">
    <property type="nucleotide sequence ID" value="NZ_BMKC01000001.1"/>
</dbReference>
<comment type="caution">
    <text evidence="1">The sequence shown here is derived from an EMBL/GenBank/DDBJ whole genome shotgun (WGS) entry which is preliminary data.</text>
</comment>
<dbReference type="InterPro" id="IPR029069">
    <property type="entry name" value="HotDog_dom_sf"/>
</dbReference>
<dbReference type="PANTHER" id="PTHR31793:SF24">
    <property type="entry name" value="LONG-CHAIN ACYL-COA THIOESTERASE FADM"/>
    <property type="match status" value="1"/>
</dbReference>
<dbReference type="Gene3D" id="3.10.129.10">
    <property type="entry name" value="Hotdog Thioesterase"/>
    <property type="match status" value="1"/>
</dbReference>
<accession>A0ABQ1HCJ3</accession>
<proteinExistence type="predicted"/>
<name>A0ABQ1HCJ3_9GAMM</name>
<evidence type="ECO:0000313" key="1">
    <source>
        <dbReference type="EMBL" id="GGA71078.1"/>
    </source>
</evidence>
<protein>
    <submittedName>
        <fullName evidence="1">Thioesterase</fullName>
    </submittedName>
</protein>
<dbReference type="SUPFAM" id="SSF54637">
    <property type="entry name" value="Thioesterase/thiol ester dehydrase-isomerase"/>
    <property type="match status" value="1"/>
</dbReference>
<organism evidence="1 2">
    <name type="scientific">Arenimonas soli</name>
    <dbReference type="NCBI Taxonomy" id="2269504"/>
    <lineage>
        <taxon>Bacteria</taxon>
        <taxon>Pseudomonadati</taxon>
        <taxon>Pseudomonadota</taxon>
        <taxon>Gammaproteobacteria</taxon>
        <taxon>Lysobacterales</taxon>
        <taxon>Lysobacteraceae</taxon>
        <taxon>Arenimonas</taxon>
    </lineage>
</organism>
<dbReference type="InterPro" id="IPR050563">
    <property type="entry name" value="4-hydroxybenzoyl-CoA_TE"/>
</dbReference>
<dbReference type="Pfam" id="PF13279">
    <property type="entry name" value="4HBT_2"/>
    <property type="match status" value="1"/>
</dbReference>
<evidence type="ECO:0000313" key="2">
    <source>
        <dbReference type="Proteomes" id="UP000623419"/>
    </source>
</evidence>